<sequence length="299" mass="34169">MLLAYLDEVGESGAFISRKHKHFNTSPGFGYAGFVIPDSNAREFGAIFTKEKRILFSKEFVSAANQGAWEIKGASVFRSKTPTYAPQNIRVFQNLCRQLIRLDGRLFYYVDEKPKGTPKQVSLDQDLVERRAMEEVLNRVCTAADARGENVMFMIDAINEDQRSKRLPNMYAHILGRAADKPEMRRAVEPPMHIDSELSASIQFADWVAAVIARAVEYQLLGNDDYQWVGEALWSQHSKIFTKESKLHFLTDRSIDDLHTWDLLKRQRPLKTPGSIIADPETAQKMERLFQASRSQKKP</sequence>
<proteinExistence type="predicted"/>
<dbReference type="RefSeq" id="WP_166321530.1">
    <property type="nucleotide sequence ID" value="NZ_CP049934.1"/>
</dbReference>
<organism evidence="1 2">
    <name type="scientific">Leucobacter insecticola</name>
    <dbReference type="NCBI Taxonomy" id="2714934"/>
    <lineage>
        <taxon>Bacteria</taxon>
        <taxon>Bacillati</taxon>
        <taxon>Actinomycetota</taxon>
        <taxon>Actinomycetes</taxon>
        <taxon>Micrococcales</taxon>
        <taxon>Microbacteriaceae</taxon>
        <taxon>Leucobacter</taxon>
    </lineage>
</organism>
<evidence type="ECO:0000313" key="1">
    <source>
        <dbReference type="EMBL" id="QIM15440.1"/>
    </source>
</evidence>
<gene>
    <name evidence="1" type="ORF">G7067_01885</name>
</gene>
<protein>
    <submittedName>
        <fullName evidence="1">DUF3800 domain-containing protein</fullName>
    </submittedName>
</protein>
<name>A0A6G8FG65_9MICO</name>
<dbReference type="EMBL" id="CP049934">
    <property type="protein sequence ID" value="QIM15440.1"/>
    <property type="molecule type" value="Genomic_DNA"/>
</dbReference>
<dbReference type="AlphaFoldDB" id="A0A6G8FG65"/>
<dbReference type="KEGG" id="lins:G7067_01885"/>
<dbReference type="InterPro" id="IPR024524">
    <property type="entry name" value="DUF3800"/>
</dbReference>
<accession>A0A6G8FG65</accession>
<evidence type="ECO:0000313" key="2">
    <source>
        <dbReference type="Proteomes" id="UP000501387"/>
    </source>
</evidence>
<reference evidence="1 2" key="1">
    <citation type="submission" date="2020-03" db="EMBL/GenBank/DDBJ databases">
        <title>Leucobacter sp. nov., isolated from beetles.</title>
        <authorList>
            <person name="Hyun D.-W."/>
            <person name="Bae J.-W."/>
        </authorList>
    </citation>
    <scope>NUCLEOTIDE SEQUENCE [LARGE SCALE GENOMIC DNA]</scope>
    <source>
        <strain evidence="1 2">HDW9B</strain>
    </source>
</reference>
<dbReference type="Proteomes" id="UP000501387">
    <property type="component" value="Chromosome"/>
</dbReference>
<keyword evidence="2" id="KW-1185">Reference proteome</keyword>
<dbReference type="Pfam" id="PF12686">
    <property type="entry name" value="DUF3800"/>
    <property type="match status" value="1"/>
</dbReference>